<evidence type="ECO:0000256" key="9">
    <source>
        <dbReference type="ARBA" id="ARBA00022729"/>
    </source>
</evidence>
<evidence type="ECO:0000313" key="21">
    <source>
        <dbReference type="EMBL" id="QDT95185.1"/>
    </source>
</evidence>
<name>A0A517VQ88_9PLAN</name>
<evidence type="ECO:0000256" key="15">
    <source>
        <dbReference type="ARBA" id="ARBA00031306"/>
    </source>
</evidence>
<dbReference type="KEGG" id="gaw:V144x_06250"/>
<evidence type="ECO:0000256" key="2">
    <source>
        <dbReference type="ARBA" id="ARBA00011955"/>
    </source>
</evidence>
<keyword evidence="6 18" id="KW-0285">Flavoprotein</keyword>
<dbReference type="AlphaFoldDB" id="A0A517VQ88"/>
<comment type="similarity">
    <text evidence="1 18">Belongs to the ApbE family.</text>
</comment>
<dbReference type="PANTHER" id="PTHR30040">
    <property type="entry name" value="THIAMINE BIOSYNTHESIS LIPOPROTEIN APBE"/>
    <property type="match status" value="1"/>
</dbReference>
<dbReference type="PANTHER" id="PTHR30040:SF2">
    <property type="entry name" value="FAD:PROTEIN FMN TRANSFERASE"/>
    <property type="match status" value="1"/>
</dbReference>
<dbReference type="RefSeq" id="WP_232102696.1">
    <property type="nucleotide sequence ID" value="NZ_CP037920.1"/>
</dbReference>
<gene>
    <name evidence="21" type="primary">apbE_1</name>
    <name evidence="21" type="ORF">V144x_06250</name>
</gene>
<comment type="cofactor">
    <cofactor evidence="19">
        <name>Mg(2+)</name>
        <dbReference type="ChEBI" id="CHEBI:18420"/>
    </cofactor>
    <cofactor evidence="19">
        <name>Mn(2+)</name>
        <dbReference type="ChEBI" id="CHEBI:29035"/>
    </cofactor>
    <text evidence="19">Magnesium. Can also use manganese.</text>
</comment>
<keyword evidence="7 18" id="KW-0808">Transferase</keyword>
<evidence type="ECO:0000256" key="3">
    <source>
        <dbReference type="ARBA" id="ARBA00016337"/>
    </source>
</evidence>
<dbReference type="SUPFAM" id="SSF143631">
    <property type="entry name" value="ApbE-like"/>
    <property type="match status" value="1"/>
</dbReference>
<keyword evidence="8 18" id="KW-0479">Metal-binding</keyword>
<dbReference type="PIRSF" id="PIRSF006268">
    <property type="entry name" value="ApbE"/>
    <property type="match status" value="1"/>
</dbReference>
<evidence type="ECO:0000256" key="12">
    <source>
        <dbReference type="ARBA" id="ARBA00023136"/>
    </source>
</evidence>
<organism evidence="21 22">
    <name type="scientific">Gimesia aquarii</name>
    <dbReference type="NCBI Taxonomy" id="2527964"/>
    <lineage>
        <taxon>Bacteria</taxon>
        <taxon>Pseudomonadati</taxon>
        <taxon>Planctomycetota</taxon>
        <taxon>Planctomycetia</taxon>
        <taxon>Planctomycetales</taxon>
        <taxon>Planctomycetaceae</taxon>
        <taxon>Gimesia</taxon>
    </lineage>
</organism>
<evidence type="ECO:0000256" key="20">
    <source>
        <dbReference type="SAM" id="SignalP"/>
    </source>
</evidence>
<accession>A0A517VQ88</accession>
<evidence type="ECO:0000256" key="16">
    <source>
        <dbReference type="ARBA" id="ARBA00048540"/>
    </source>
</evidence>
<evidence type="ECO:0000256" key="8">
    <source>
        <dbReference type="ARBA" id="ARBA00022723"/>
    </source>
</evidence>
<feature type="binding site" evidence="19">
    <location>
        <position position="193"/>
    </location>
    <ligand>
        <name>Mg(2+)</name>
        <dbReference type="ChEBI" id="CHEBI:18420"/>
    </ligand>
</feature>
<evidence type="ECO:0000256" key="19">
    <source>
        <dbReference type="PIRSR" id="PIRSR006268-2"/>
    </source>
</evidence>
<evidence type="ECO:0000256" key="17">
    <source>
        <dbReference type="ARBA" id="ARBA00060485"/>
    </source>
</evidence>
<keyword evidence="5" id="KW-0997">Cell inner membrane</keyword>
<evidence type="ECO:0000256" key="10">
    <source>
        <dbReference type="ARBA" id="ARBA00022827"/>
    </source>
</evidence>
<keyword evidence="9 20" id="KW-0732">Signal</keyword>
<dbReference type="GO" id="GO:0016740">
    <property type="term" value="F:transferase activity"/>
    <property type="evidence" value="ECO:0007669"/>
    <property type="project" value="UniProtKB-UniRule"/>
</dbReference>
<evidence type="ECO:0000256" key="7">
    <source>
        <dbReference type="ARBA" id="ARBA00022679"/>
    </source>
</evidence>
<keyword evidence="12" id="KW-0472">Membrane</keyword>
<comment type="catalytic activity">
    <reaction evidence="16 18">
        <text>L-threonyl-[protein] + FAD = FMN-L-threonyl-[protein] + AMP + H(+)</text>
        <dbReference type="Rhea" id="RHEA:36847"/>
        <dbReference type="Rhea" id="RHEA-COMP:11060"/>
        <dbReference type="Rhea" id="RHEA-COMP:11061"/>
        <dbReference type="ChEBI" id="CHEBI:15378"/>
        <dbReference type="ChEBI" id="CHEBI:30013"/>
        <dbReference type="ChEBI" id="CHEBI:57692"/>
        <dbReference type="ChEBI" id="CHEBI:74257"/>
        <dbReference type="ChEBI" id="CHEBI:456215"/>
        <dbReference type="EC" id="2.7.1.180"/>
    </reaction>
</comment>
<keyword evidence="4" id="KW-1003">Cell membrane</keyword>
<dbReference type="InterPro" id="IPR003374">
    <property type="entry name" value="ApbE-like_sf"/>
</dbReference>
<dbReference type="Pfam" id="PF02424">
    <property type="entry name" value="ApbE"/>
    <property type="match status" value="1"/>
</dbReference>
<proteinExistence type="inferred from homology"/>
<feature type="binding site" evidence="19">
    <location>
        <position position="311"/>
    </location>
    <ligand>
        <name>Mg(2+)</name>
        <dbReference type="ChEBI" id="CHEBI:18420"/>
    </ligand>
</feature>
<evidence type="ECO:0000313" key="22">
    <source>
        <dbReference type="Proteomes" id="UP000318704"/>
    </source>
</evidence>
<keyword evidence="14 21" id="KW-0449">Lipoprotein</keyword>
<evidence type="ECO:0000256" key="4">
    <source>
        <dbReference type="ARBA" id="ARBA00022475"/>
    </source>
</evidence>
<dbReference type="GO" id="GO:0046872">
    <property type="term" value="F:metal ion binding"/>
    <property type="evidence" value="ECO:0007669"/>
    <property type="project" value="UniProtKB-UniRule"/>
</dbReference>
<evidence type="ECO:0000256" key="6">
    <source>
        <dbReference type="ARBA" id="ARBA00022630"/>
    </source>
</evidence>
<dbReference type="FunFam" id="3.10.520.10:FF:000001">
    <property type="entry name" value="FAD:protein FMN transferase"/>
    <property type="match status" value="1"/>
</dbReference>
<evidence type="ECO:0000256" key="18">
    <source>
        <dbReference type="PIRNR" id="PIRNR006268"/>
    </source>
</evidence>
<reference evidence="21 22" key="1">
    <citation type="submission" date="2019-03" db="EMBL/GenBank/DDBJ databases">
        <title>Deep-cultivation of Planctomycetes and their phenomic and genomic characterization uncovers novel biology.</title>
        <authorList>
            <person name="Wiegand S."/>
            <person name="Jogler M."/>
            <person name="Boedeker C."/>
            <person name="Pinto D."/>
            <person name="Vollmers J."/>
            <person name="Rivas-Marin E."/>
            <person name="Kohn T."/>
            <person name="Peeters S.H."/>
            <person name="Heuer A."/>
            <person name="Rast P."/>
            <person name="Oberbeckmann S."/>
            <person name="Bunk B."/>
            <person name="Jeske O."/>
            <person name="Meyerdierks A."/>
            <person name="Storesund J.E."/>
            <person name="Kallscheuer N."/>
            <person name="Luecker S."/>
            <person name="Lage O.M."/>
            <person name="Pohl T."/>
            <person name="Merkel B.J."/>
            <person name="Hornburger P."/>
            <person name="Mueller R.-W."/>
            <person name="Bruemmer F."/>
            <person name="Labrenz M."/>
            <person name="Spormann A.M."/>
            <person name="Op den Camp H."/>
            <person name="Overmann J."/>
            <person name="Amann R."/>
            <person name="Jetten M.S.M."/>
            <person name="Mascher T."/>
            <person name="Medema M.H."/>
            <person name="Devos D.P."/>
            <person name="Kaster A.-K."/>
            <person name="Ovreas L."/>
            <person name="Rohde M."/>
            <person name="Galperin M.Y."/>
            <person name="Jogler C."/>
        </authorList>
    </citation>
    <scope>NUCLEOTIDE SEQUENCE [LARGE SCALE GENOMIC DNA]</scope>
    <source>
        <strain evidence="21 22">V144</strain>
    </source>
</reference>
<evidence type="ECO:0000256" key="1">
    <source>
        <dbReference type="ARBA" id="ARBA00008282"/>
    </source>
</evidence>
<dbReference type="EMBL" id="CP037920">
    <property type="protein sequence ID" value="QDT95185.1"/>
    <property type="molecule type" value="Genomic_DNA"/>
</dbReference>
<evidence type="ECO:0000256" key="5">
    <source>
        <dbReference type="ARBA" id="ARBA00022519"/>
    </source>
</evidence>
<keyword evidence="11 18" id="KW-0460">Magnesium</keyword>
<keyword evidence="13" id="KW-0564">Palmitate</keyword>
<comment type="subcellular location">
    <subcellularLocation>
        <location evidence="17">Cell inner membrane</location>
        <topology evidence="17">Lipid-anchor</topology>
        <orientation evidence="17">Periplasmic side</orientation>
    </subcellularLocation>
</comment>
<evidence type="ECO:0000256" key="14">
    <source>
        <dbReference type="ARBA" id="ARBA00023288"/>
    </source>
</evidence>
<evidence type="ECO:0000256" key="11">
    <source>
        <dbReference type="ARBA" id="ARBA00022842"/>
    </source>
</evidence>
<feature type="chain" id="PRO_5039904119" description="FAD:protein FMN transferase" evidence="20">
    <location>
        <begin position="28"/>
        <end position="360"/>
    </location>
</feature>
<evidence type="ECO:0000256" key="13">
    <source>
        <dbReference type="ARBA" id="ARBA00023139"/>
    </source>
</evidence>
<protein>
    <recommendedName>
        <fullName evidence="3 18">FAD:protein FMN transferase</fullName>
        <ecNumber evidence="2 18">2.7.1.180</ecNumber>
    </recommendedName>
    <alternativeName>
        <fullName evidence="15 18">Flavin transferase</fullName>
    </alternativeName>
</protein>
<dbReference type="EC" id="2.7.1.180" evidence="2 18"/>
<dbReference type="Gene3D" id="3.10.520.10">
    <property type="entry name" value="ApbE-like domains"/>
    <property type="match status" value="1"/>
</dbReference>
<dbReference type="InterPro" id="IPR024932">
    <property type="entry name" value="ApbE"/>
</dbReference>
<dbReference type="GO" id="GO:0005886">
    <property type="term" value="C:plasma membrane"/>
    <property type="evidence" value="ECO:0007669"/>
    <property type="project" value="UniProtKB-SubCell"/>
</dbReference>
<feature type="binding site" evidence="19">
    <location>
        <position position="307"/>
    </location>
    <ligand>
        <name>Mg(2+)</name>
        <dbReference type="ChEBI" id="CHEBI:18420"/>
    </ligand>
</feature>
<keyword evidence="10 18" id="KW-0274">FAD</keyword>
<feature type="signal peptide" evidence="20">
    <location>
        <begin position="1"/>
        <end position="27"/>
    </location>
</feature>
<dbReference type="Proteomes" id="UP000318704">
    <property type="component" value="Chromosome"/>
</dbReference>
<sequence length="360" mass="40150" precursor="true">MMTLASRRHKLFLRVAVLLLLIFPATACQTDQSDSTADSLSKQQFQGPTMGTSYHITICTMPVDQVNADLLKQEVDQLLENVNAQMSTYIETSELSRFNQSQSDQWFEVSPSVLKVVEAGLNLSKESAGAFDMTVGPLVNLWHFGPVPGKKALPESTQILATKKKVGYQYIELQHDEAALKKLIPNVYLDLSAIAKGYAVDIVAKYLDSQFIENYLVEIGGEMRAKGVNQKQVPWKVGIEKPISETRTIQKVVPLSNLSMATSGNYRNFFEVDGKTFSHTIDPRTGYPVEHSLASVTVVGETCMNCDALATCLMVLGPDEGYNWAKERKIAAYFIVKEENGFTERYSPRWQKLLGEENES</sequence>